<dbReference type="GO" id="GO:0005829">
    <property type="term" value="C:cytosol"/>
    <property type="evidence" value="ECO:0007669"/>
    <property type="project" value="TreeGrafter"/>
</dbReference>
<evidence type="ECO:0000256" key="3">
    <source>
        <dbReference type="ARBA" id="ARBA00022884"/>
    </source>
</evidence>
<comment type="function">
    <text evidence="6">Involved in transcription antitermination. Required for transcription of ribosomal RNA (rRNA) genes. Binds specifically to the boxA antiterminator sequence of the ribosomal RNA (rrn) operons.</text>
</comment>
<accession>A0A2A9CSV4</accession>
<reference evidence="8 9" key="1">
    <citation type="submission" date="2017-10" db="EMBL/GenBank/DDBJ databases">
        <title>Sequencing the genomes of 1000 actinobacteria strains.</title>
        <authorList>
            <person name="Klenk H.-P."/>
        </authorList>
    </citation>
    <scope>NUCLEOTIDE SEQUENCE [LARGE SCALE GENOMIC DNA]</scope>
    <source>
        <strain evidence="8 9">DSM 15597</strain>
    </source>
</reference>
<evidence type="ECO:0000256" key="2">
    <source>
        <dbReference type="ARBA" id="ARBA00022814"/>
    </source>
</evidence>
<comment type="caution">
    <text evidence="8">The sequence shown here is derived from an EMBL/GenBank/DDBJ whole genome shotgun (WGS) entry which is preliminary data.</text>
</comment>
<keyword evidence="4 6" id="KW-0805">Transcription regulation</keyword>
<dbReference type="PANTHER" id="PTHR11078:SF3">
    <property type="entry name" value="ANTITERMINATION NUSB DOMAIN-CONTAINING PROTEIN"/>
    <property type="match status" value="1"/>
</dbReference>
<dbReference type="Gene3D" id="1.10.940.10">
    <property type="entry name" value="NusB-like"/>
    <property type="match status" value="1"/>
</dbReference>
<gene>
    <name evidence="6" type="primary">nusB</name>
    <name evidence="8" type="ORF">ATK74_1273</name>
</gene>
<keyword evidence="9" id="KW-1185">Reference proteome</keyword>
<evidence type="ECO:0000256" key="6">
    <source>
        <dbReference type="HAMAP-Rule" id="MF_00073"/>
    </source>
</evidence>
<dbReference type="GO" id="GO:0031564">
    <property type="term" value="P:transcription antitermination"/>
    <property type="evidence" value="ECO:0007669"/>
    <property type="project" value="UniProtKB-KW"/>
</dbReference>
<name>A0A2A9CSV4_9ACTN</name>
<evidence type="ECO:0000256" key="4">
    <source>
        <dbReference type="ARBA" id="ARBA00023015"/>
    </source>
</evidence>
<dbReference type="NCBIfam" id="TIGR01951">
    <property type="entry name" value="nusB"/>
    <property type="match status" value="1"/>
</dbReference>
<evidence type="ECO:0000256" key="1">
    <source>
        <dbReference type="ARBA" id="ARBA00005952"/>
    </source>
</evidence>
<organism evidence="8 9">
    <name type="scientific">Propionicimonas paludicola</name>
    <dbReference type="NCBI Taxonomy" id="185243"/>
    <lineage>
        <taxon>Bacteria</taxon>
        <taxon>Bacillati</taxon>
        <taxon>Actinomycetota</taxon>
        <taxon>Actinomycetes</taxon>
        <taxon>Propionibacteriales</taxon>
        <taxon>Nocardioidaceae</taxon>
        <taxon>Propionicimonas</taxon>
    </lineage>
</organism>
<keyword evidence="2 6" id="KW-0889">Transcription antitermination</keyword>
<sequence>MAEAAPTKRGTTRTKARKRALDILFEADLRELPAAQILADHTEWADPAVRPFSAELVTGVTNSVSALDAALAKHLPDGWSVERMPRVDRNLARLAAFEILHTDTDPAIVLAECLTLATELSTDESPAFLNGVLGALVRTTRPESE</sequence>
<evidence type="ECO:0000313" key="8">
    <source>
        <dbReference type="EMBL" id="PFG16720.1"/>
    </source>
</evidence>
<comment type="similarity">
    <text evidence="1 6">Belongs to the NusB family.</text>
</comment>
<dbReference type="InterPro" id="IPR035926">
    <property type="entry name" value="NusB-like_sf"/>
</dbReference>
<dbReference type="Pfam" id="PF01029">
    <property type="entry name" value="NusB"/>
    <property type="match status" value="1"/>
</dbReference>
<dbReference type="OrthoDB" id="3528057at2"/>
<keyword evidence="3 6" id="KW-0694">RNA-binding</keyword>
<dbReference type="SUPFAM" id="SSF48013">
    <property type="entry name" value="NusB-like"/>
    <property type="match status" value="1"/>
</dbReference>
<dbReference type="GO" id="GO:0006353">
    <property type="term" value="P:DNA-templated transcription termination"/>
    <property type="evidence" value="ECO:0007669"/>
    <property type="project" value="UniProtKB-UniRule"/>
</dbReference>
<dbReference type="HAMAP" id="MF_00073">
    <property type="entry name" value="NusB"/>
    <property type="match status" value="1"/>
</dbReference>
<dbReference type="Proteomes" id="UP000226079">
    <property type="component" value="Unassembled WGS sequence"/>
</dbReference>
<dbReference type="GO" id="GO:0003723">
    <property type="term" value="F:RNA binding"/>
    <property type="evidence" value="ECO:0007669"/>
    <property type="project" value="UniProtKB-UniRule"/>
</dbReference>
<evidence type="ECO:0000259" key="7">
    <source>
        <dbReference type="Pfam" id="PF01029"/>
    </source>
</evidence>
<dbReference type="AlphaFoldDB" id="A0A2A9CSV4"/>
<evidence type="ECO:0000313" key="9">
    <source>
        <dbReference type="Proteomes" id="UP000226079"/>
    </source>
</evidence>
<evidence type="ECO:0000256" key="5">
    <source>
        <dbReference type="ARBA" id="ARBA00023163"/>
    </source>
</evidence>
<dbReference type="InterPro" id="IPR006027">
    <property type="entry name" value="NusB_RsmB_TIM44"/>
</dbReference>
<protein>
    <recommendedName>
        <fullName evidence="6">Transcription antitermination protein NusB</fullName>
    </recommendedName>
    <alternativeName>
        <fullName evidence="6">Antitermination factor NusB</fullName>
    </alternativeName>
</protein>
<proteinExistence type="inferred from homology"/>
<dbReference type="RefSeq" id="WP_098460233.1">
    <property type="nucleotide sequence ID" value="NZ_PDJC01000001.1"/>
</dbReference>
<dbReference type="PANTHER" id="PTHR11078">
    <property type="entry name" value="N UTILIZATION SUBSTANCE PROTEIN B-RELATED"/>
    <property type="match status" value="1"/>
</dbReference>
<keyword evidence="5 6" id="KW-0804">Transcription</keyword>
<dbReference type="EMBL" id="PDJC01000001">
    <property type="protein sequence ID" value="PFG16720.1"/>
    <property type="molecule type" value="Genomic_DNA"/>
</dbReference>
<feature type="domain" description="NusB/RsmB/TIM44" evidence="7">
    <location>
        <begin position="15"/>
        <end position="138"/>
    </location>
</feature>
<dbReference type="InterPro" id="IPR011605">
    <property type="entry name" value="NusB_fam"/>
</dbReference>